<reference evidence="2 3" key="1">
    <citation type="submission" date="2015-10" db="EMBL/GenBank/DDBJ databases">
        <title>Draft genome sequence of Streptomyces cellostaticus DSM 40189, type strain for the species Streptomyces cellostaticus.</title>
        <authorList>
            <person name="Ruckert C."/>
            <person name="Winkler A."/>
            <person name="Kalinowski J."/>
            <person name="Kampfer P."/>
            <person name="Glaeser S."/>
        </authorList>
    </citation>
    <scope>NUCLEOTIDE SEQUENCE [LARGE SCALE GENOMIC DNA]</scope>
    <source>
        <strain evidence="2 3">DSM 40189</strain>
    </source>
</reference>
<dbReference type="Proteomes" id="UP000054241">
    <property type="component" value="Unassembled WGS sequence"/>
</dbReference>
<dbReference type="RefSeq" id="WP_066997720.1">
    <property type="nucleotide sequence ID" value="NZ_BNDU01000003.1"/>
</dbReference>
<comment type="caution">
    <text evidence="2">The sequence shown here is derived from an EMBL/GenBank/DDBJ whole genome shotgun (WGS) entry which is preliminary data.</text>
</comment>
<name>A0A101NME2_9ACTN</name>
<evidence type="ECO:0000313" key="3">
    <source>
        <dbReference type="Proteomes" id="UP000054241"/>
    </source>
</evidence>
<dbReference type="EMBL" id="LMWL01000025">
    <property type="protein sequence ID" value="KUM95949.1"/>
    <property type="molecule type" value="Genomic_DNA"/>
</dbReference>
<sequence length="404" mass="44071">MDRGERTWHVALVGDGAAEHQPGVQHVEAQGLRLLCDRLLVVGTGGGEVWIVGRVADQVPVHMAHPRVGDDRHAGVAVLGGPGECVLAVREALPYEVLGPFALPYPAPADAEEIDPHLRHRAGPALLLVHGVGALVATHFGWSEAVAGWKGLGGTGQALVCVGAFAGLLLFVLLAQALLPALIRAYEGYWLLRGPVARLGRYGTSREKARWQRLRLTEARDYSRRYHRFPPKEDDLLPTRLGNALRAAELYPCDERRYGIDAVFFWPRLYPLLPDALRDALAAARASLELYLVLSALSAALVRVTVVLSARLDLPWPVWLPVLLGSGLLSPLAYRAAVSSALSYGELVRSAFDTQRRALLTALGLGLPGTLEAERDLWRALGQQLYRRDADRPNLLRFTTEPPA</sequence>
<feature type="transmembrane region" description="Helical" evidence="1">
    <location>
        <begin position="162"/>
        <end position="183"/>
    </location>
</feature>
<keyword evidence="1" id="KW-0472">Membrane</keyword>
<gene>
    <name evidence="2" type="ORF">AQI88_14320</name>
</gene>
<accession>A0A101NME2</accession>
<proteinExistence type="predicted"/>
<evidence type="ECO:0000313" key="2">
    <source>
        <dbReference type="EMBL" id="KUM95949.1"/>
    </source>
</evidence>
<keyword evidence="1" id="KW-1133">Transmembrane helix</keyword>
<keyword evidence="1" id="KW-0812">Transmembrane</keyword>
<feature type="transmembrane region" description="Helical" evidence="1">
    <location>
        <begin position="125"/>
        <end position="142"/>
    </location>
</feature>
<feature type="transmembrane region" description="Helical" evidence="1">
    <location>
        <begin position="290"/>
        <end position="310"/>
    </location>
</feature>
<feature type="transmembrane region" description="Helical" evidence="1">
    <location>
        <begin position="316"/>
        <end position="334"/>
    </location>
</feature>
<keyword evidence="3" id="KW-1185">Reference proteome</keyword>
<dbReference type="OrthoDB" id="529448at2"/>
<organism evidence="2 3">
    <name type="scientific">Streptomyces cellostaticus</name>
    <dbReference type="NCBI Taxonomy" id="67285"/>
    <lineage>
        <taxon>Bacteria</taxon>
        <taxon>Bacillati</taxon>
        <taxon>Actinomycetota</taxon>
        <taxon>Actinomycetes</taxon>
        <taxon>Kitasatosporales</taxon>
        <taxon>Streptomycetaceae</taxon>
        <taxon>Streptomyces</taxon>
    </lineage>
</organism>
<evidence type="ECO:0000256" key="1">
    <source>
        <dbReference type="SAM" id="Phobius"/>
    </source>
</evidence>
<protein>
    <submittedName>
        <fullName evidence="2">Uncharacterized protein</fullName>
    </submittedName>
</protein>
<dbReference type="AlphaFoldDB" id="A0A101NME2"/>
<dbReference type="STRING" id="67285.AQI88_14320"/>